<dbReference type="Proteomes" id="UP000321513">
    <property type="component" value="Unassembled WGS sequence"/>
</dbReference>
<gene>
    <name evidence="2" type="ORF">SAE01_03230</name>
</gene>
<accession>A0A512B7N4</accession>
<organism evidence="2 3">
    <name type="scientific">Segetibacter aerophilus</name>
    <dbReference type="NCBI Taxonomy" id="670293"/>
    <lineage>
        <taxon>Bacteria</taxon>
        <taxon>Pseudomonadati</taxon>
        <taxon>Bacteroidota</taxon>
        <taxon>Chitinophagia</taxon>
        <taxon>Chitinophagales</taxon>
        <taxon>Chitinophagaceae</taxon>
        <taxon>Segetibacter</taxon>
    </lineage>
</organism>
<keyword evidence="1" id="KW-0732">Signal</keyword>
<evidence type="ECO:0000313" key="2">
    <source>
        <dbReference type="EMBL" id="GEO07827.1"/>
    </source>
</evidence>
<dbReference type="AlphaFoldDB" id="A0A512B7N4"/>
<dbReference type="EMBL" id="BJYT01000001">
    <property type="protein sequence ID" value="GEO07827.1"/>
    <property type="molecule type" value="Genomic_DNA"/>
</dbReference>
<comment type="caution">
    <text evidence="2">The sequence shown here is derived from an EMBL/GenBank/DDBJ whole genome shotgun (WGS) entry which is preliminary data.</text>
</comment>
<feature type="signal peptide" evidence="1">
    <location>
        <begin position="1"/>
        <end position="22"/>
    </location>
</feature>
<protein>
    <submittedName>
        <fullName evidence="2">Uncharacterized protein</fullName>
    </submittedName>
</protein>
<name>A0A512B7N4_9BACT</name>
<evidence type="ECO:0000313" key="3">
    <source>
        <dbReference type="Proteomes" id="UP000321513"/>
    </source>
</evidence>
<sequence>MKKLSALFAGLFFLLLSFNAKAQTPAAKDYYAGKWDIVLEGLPQGDPRMIVSLERKDGKLTGSIMDSTKKEIAKISKVEETDKSVTVYFTAQEYDVNLQINKKDEDNVTVSLLGMFEGKGVRVKETK</sequence>
<proteinExistence type="predicted"/>
<dbReference type="OrthoDB" id="1100674at2"/>
<dbReference type="RefSeq" id="WP_147201783.1">
    <property type="nucleotide sequence ID" value="NZ_BJYT01000001.1"/>
</dbReference>
<feature type="chain" id="PRO_5022057783" evidence="1">
    <location>
        <begin position="23"/>
        <end position="127"/>
    </location>
</feature>
<reference evidence="2 3" key="1">
    <citation type="submission" date="2019-07" db="EMBL/GenBank/DDBJ databases">
        <title>Whole genome shotgun sequence of Segetibacter aerophilus NBRC 106135.</title>
        <authorList>
            <person name="Hosoyama A."/>
            <person name="Uohara A."/>
            <person name="Ohji S."/>
            <person name="Ichikawa N."/>
        </authorList>
    </citation>
    <scope>NUCLEOTIDE SEQUENCE [LARGE SCALE GENOMIC DNA]</scope>
    <source>
        <strain evidence="2 3">NBRC 106135</strain>
    </source>
</reference>
<keyword evidence="3" id="KW-1185">Reference proteome</keyword>
<evidence type="ECO:0000256" key="1">
    <source>
        <dbReference type="SAM" id="SignalP"/>
    </source>
</evidence>